<dbReference type="InterPro" id="IPR002455">
    <property type="entry name" value="GPCR3_GABA-B"/>
</dbReference>
<dbReference type="GO" id="GO:0016020">
    <property type="term" value="C:membrane"/>
    <property type="evidence" value="ECO:0007669"/>
    <property type="project" value="UniProtKB-SubCell"/>
</dbReference>
<keyword evidence="6" id="KW-0675">Receptor</keyword>
<keyword evidence="9" id="KW-0732">Signal</keyword>
<evidence type="ECO:0000256" key="4">
    <source>
        <dbReference type="ARBA" id="ARBA00023040"/>
    </source>
</evidence>
<dbReference type="Proteomes" id="UP001516400">
    <property type="component" value="Unassembled WGS sequence"/>
</dbReference>
<evidence type="ECO:0000313" key="12">
    <source>
        <dbReference type="Proteomes" id="UP001516400"/>
    </source>
</evidence>
<dbReference type="PANTHER" id="PTHR10519">
    <property type="entry name" value="GABA-B RECEPTOR"/>
    <property type="match status" value="1"/>
</dbReference>
<keyword evidence="2" id="KW-0812">Transmembrane</keyword>
<dbReference type="GO" id="GO:0004930">
    <property type="term" value="F:G protein-coupled receptor activity"/>
    <property type="evidence" value="ECO:0007669"/>
    <property type="project" value="UniProtKB-KW"/>
</dbReference>
<evidence type="ECO:0000256" key="2">
    <source>
        <dbReference type="ARBA" id="ARBA00022692"/>
    </source>
</evidence>
<accession>A0ABD2MQY0</accession>
<keyword evidence="8" id="KW-0807">Transducer</keyword>
<feature type="signal peptide" evidence="9">
    <location>
        <begin position="1"/>
        <end position="17"/>
    </location>
</feature>
<comment type="subcellular location">
    <subcellularLocation>
        <location evidence="1">Membrane</location>
    </subcellularLocation>
</comment>
<evidence type="ECO:0000259" key="10">
    <source>
        <dbReference type="Pfam" id="PF01094"/>
    </source>
</evidence>
<sequence length="255" mass="28888">MLECLPVLLFLIQYTSAEIFKIGYLTGSQRQLGDLEYSKPGRTISGAISLAVEEVNKGQLGRMGHKLDYIVAETYGKEVVSVQKTADLWKMNVSVYIGPQETCEHEAFMAAAFNLPMISYYCIHHATSDKSKFPTFARTRPPDTQISKSVASILLAFNWTHVILLYLKSADYEVFETVAEIILEVLKAAGITVAATRNWFVPFHVGYDDNPFYSILEETYKDTRIFVILGHHYEHFGLMLAMEEMNLFDTGKFLV</sequence>
<proteinExistence type="predicted"/>
<keyword evidence="7" id="KW-0325">Glycoprotein</keyword>
<evidence type="ECO:0000256" key="5">
    <source>
        <dbReference type="ARBA" id="ARBA00023136"/>
    </source>
</evidence>
<evidence type="ECO:0000256" key="7">
    <source>
        <dbReference type="ARBA" id="ARBA00023180"/>
    </source>
</evidence>
<evidence type="ECO:0000256" key="6">
    <source>
        <dbReference type="ARBA" id="ARBA00023170"/>
    </source>
</evidence>
<dbReference type="InterPro" id="IPR001828">
    <property type="entry name" value="ANF_lig-bd_rcpt"/>
</dbReference>
<organism evidence="11 12">
    <name type="scientific">Cryptolaemus montrouzieri</name>
    <dbReference type="NCBI Taxonomy" id="559131"/>
    <lineage>
        <taxon>Eukaryota</taxon>
        <taxon>Metazoa</taxon>
        <taxon>Ecdysozoa</taxon>
        <taxon>Arthropoda</taxon>
        <taxon>Hexapoda</taxon>
        <taxon>Insecta</taxon>
        <taxon>Pterygota</taxon>
        <taxon>Neoptera</taxon>
        <taxon>Endopterygota</taxon>
        <taxon>Coleoptera</taxon>
        <taxon>Polyphaga</taxon>
        <taxon>Cucujiformia</taxon>
        <taxon>Coccinelloidea</taxon>
        <taxon>Coccinellidae</taxon>
        <taxon>Scymninae</taxon>
        <taxon>Scymnini</taxon>
        <taxon>Cryptolaemus</taxon>
    </lineage>
</organism>
<evidence type="ECO:0000313" key="11">
    <source>
        <dbReference type="EMBL" id="KAL3268654.1"/>
    </source>
</evidence>
<gene>
    <name evidence="11" type="ORF">HHI36_007758</name>
</gene>
<evidence type="ECO:0000256" key="3">
    <source>
        <dbReference type="ARBA" id="ARBA00022989"/>
    </source>
</evidence>
<name>A0ABD2MQY0_9CUCU</name>
<comment type="caution">
    <text evidence="11">The sequence shown here is derived from an EMBL/GenBank/DDBJ whole genome shotgun (WGS) entry which is preliminary data.</text>
</comment>
<reference evidence="11 12" key="1">
    <citation type="journal article" date="2021" name="BMC Biol.">
        <title>Horizontally acquired antibacterial genes associated with adaptive radiation of ladybird beetles.</title>
        <authorList>
            <person name="Li H.S."/>
            <person name="Tang X.F."/>
            <person name="Huang Y.H."/>
            <person name="Xu Z.Y."/>
            <person name="Chen M.L."/>
            <person name="Du X.Y."/>
            <person name="Qiu B.Y."/>
            <person name="Chen P.T."/>
            <person name="Zhang W."/>
            <person name="Slipinski A."/>
            <person name="Escalona H.E."/>
            <person name="Waterhouse R.M."/>
            <person name="Zwick A."/>
            <person name="Pang H."/>
        </authorList>
    </citation>
    <scope>NUCLEOTIDE SEQUENCE [LARGE SCALE GENOMIC DNA]</scope>
    <source>
        <strain evidence="11">SYSU2018</strain>
    </source>
</reference>
<evidence type="ECO:0000256" key="1">
    <source>
        <dbReference type="ARBA" id="ARBA00004370"/>
    </source>
</evidence>
<keyword evidence="12" id="KW-1185">Reference proteome</keyword>
<dbReference type="AlphaFoldDB" id="A0ABD2MQY0"/>
<feature type="domain" description="Receptor ligand binding region" evidence="10">
    <location>
        <begin position="46"/>
        <end position="250"/>
    </location>
</feature>
<keyword evidence="5" id="KW-0472">Membrane</keyword>
<dbReference type="SUPFAM" id="SSF53822">
    <property type="entry name" value="Periplasmic binding protein-like I"/>
    <property type="match status" value="1"/>
</dbReference>
<keyword evidence="3" id="KW-1133">Transmembrane helix</keyword>
<dbReference type="FunFam" id="3.40.50.2300:FF:000265">
    <property type="entry name" value="Guanylate cyclase"/>
    <property type="match status" value="1"/>
</dbReference>
<evidence type="ECO:0000256" key="8">
    <source>
        <dbReference type="ARBA" id="ARBA00023224"/>
    </source>
</evidence>
<keyword evidence="4" id="KW-0297">G-protein coupled receptor</keyword>
<evidence type="ECO:0000256" key="9">
    <source>
        <dbReference type="SAM" id="SignalP"/>
    </source>
</evidence>
<dbReference type="PANTHER" id="PTHR10519:SF20">
    <property type="entry name" value="G-PROTEIN COUPLED RECEPTOR 156-RELATED"/>
    <property type="match status" value="1"/>
</dbReference>
<protein>
    <recommendedName>
        <fullName evidence="10">Receptor ligand binding region domain-containing protein</fullName>
    </recommendedName>
</protein>
<dbReference type="EMBL" id="JABFTP020000021">
    <property type="protein sequence ID" value="KAL3268654.1"/>
    <property type="molecule type" value="Genomic_DNA"/>
</dbReference>
<dbReference type="Gene3D" id="3.40.50.2300">
    <property type="match status" value="1"/>
</dbReference>
<feature type="chain" id="PRO_5044815290" description="Receptor ligand binding region domain-containing protein" evidence="9">
    <location>
        <begin position="18"/>
        <end position="255"/>
    </location>
</feature>
<dbReference type="InterPro" id="IPR028082">
    <property type="entry name" value="Peripla_BP_I"/>
</dbReference>
<dbReference type="Pfam" id="PF01094">
    <property type="entry name" value="ANF_receptor"/>
    <property type="match status" value="1"/>
</dbReference>